<dbReference type="AlphaFoldDB" id="A0AAV2EBM8"/>
<organism evidence="1 2">
    <name type="scientific">Linum trigynum</name>
    <dbReference type="NCBI Taxonomy" id="586398"/>
    <lineage>
        <taxon>Eukaryota</taxon>
        <taxon>Viridiplantae</taxon>
        <taxon>Streptophyta</taxon>
        <taxon>Embryophyta</taxon>
        <taxon>Tracheophyta</taxon>
        <taxon>Spermatophyta</taxon>
        <taxon>Magnoliopsida</taxon>
        <taxon>eudicotyledons</taxon>
        <taxon>Gunneridae</taxon>
        <taxon>Pentapetalae</taxon>
        <taxon>rosids</taxon>
        <taxon>fabids</taxon>
        <taxon>Malpighiales</taxon>
        <taxon>Linaceae</taxon>
        <taxon>Linum</taxon>
    </lineage>
</organism>
<sequence length="86" mass="9917">MTKLHSSTAGPDCNQESLGVRFPLLLLCNARPEYKKRRNEQRWRQKFWALNPDTQLTERETERRETTASTRIVSIDSSFCSSVDGA</sequence>
<proteinExistence type="predicted"/>
<evidence type="ECO:0000313" key="2">
    <source>
        <dbReference type="Proteomes" id="UP001497516"/>
    </source>
</evidence>
<dbReference type="EMBL" id="OZ034817">
    <property type="protein sequence ID" value="CAL1383132.1"/>
    <property type="molecule type" value="Genomic_DNA"/>
</dbReference>
<evidence type="ECO:0000313" key="1">
    <source>
        <dbReference type="EMBL" id="CAL1383132.1"/>
    </source>
</evidence>
<dbReference type="Proteomes" id="UP001497516">
    <property type="component" value="Chromosome 4"/>
</dbReference>
<keyword evidence="2" id="KW-1185">Reference proteome</keyword>
<reference evidence="1 2" key="1">
    <citation type="submission" date="2024-04" db="EMBL/GenBank/DDBJ databases">
        <authorList>
            <person name="Fracassetti M."/>
        </authorList>
    </citation>
    <scope>NUCLEOTIDE SEQUENCE [LARGE SCALE GENOMIC DNA]</scope>
</reference>
<accession>A0AAV2EBM8</accession>
<gene>
    <name evidence="1" type="ORF">LTRI10_LOCUS24420</name>
</gene>
<name>A0AAV2EBM8_9ROSI</name>
<protein>
    <submittedName>
        <fullName evidence="1">Uncharacterized protein</fullName>
    </submittedName>
</protein>